<evidence type="ECO:0000256" key="3">
    <source>
        <dbReference type="ARBA" id="ARBA00035454"/>
    </source>
</evidence>
<gene>
    <name evidence="8" type="primary">rplF</name>
    <name evidence="8" type="ORF">IAC58_03810</name>
</gene>
<dbReference type="InterPro" id="IPR020040">
    <property type="entry name" value="Ribosomal_uL6_a/b-dom"/>
</dbReference>
<dbReference type="NCBIfam" id="TIGR03654">
    <property type="entry name" value="L6_bact"/>
    <property type="match status" value="1"/>
</dbReference>
<dbReference type="PANTHER" id="PTHR11655:SF14">
    <property type="entry name" value="LARGE RIBOSOMAL SUBUNIT PROTEIN UL6M"/>
    <property type="match status" value="1"/>
</dbReference>
<dbReference type="GO" id="GO:0003735">
    <property type="term" value="F:structural constituent of ribosome"/>
    <property type="evidence" value="ECO:0007669"/>
    <property type="project" value="UniProtKB-UniRule"/>
</dbReference>
<keyword evidence="6" id="KW-0694">RNA-binding</keyword>
<name>A0A9D9DK71_9BACL</name>
<dbReference type="Proteomes" id="UP000823613">
    <property type="component" value="Unassembled WGS sequence"/>
</dbReference>
<reference evidence="8" key="2">
    <citation type="journal article" date="2021" name="PeerJ">
        <title>Extensive microbial diversity within the chicken gut microbiome revealed by metagenomics and culture.</title>
        <authorList>
            <person name="Gilroy R."/>
            <person name="Ravi A."/>
            <person name="Getino M."/>
            <person name="Pursley I."/>
            <person name="Horton D.L."/>
            <person name="Alikhan N.F."/>
            <person name="Baker D."/>
            <person name="Gharbi K."/>
            <person name="Hall N."/>
            <person name="Watson M."/>
            <person name="Adriaenssens E.M."/>
            <person name="Foster-Nyarko E."/>
            <person name="Jarju S."/>
            <person name="Secka A."/>
            <person name="Antonio M."/>
            <person name="Oren A."/>
            <person name="Chaudhuri R.R."/>
            <person name="La Ragione R."/>
            <person name="Hildebrand F."/>
            <person name="Pallen M.J."/>
        </authorList>
    </citation>
    <scope>NUCLEOTIDE SEQUENCE</scope>
    <source>
        <strain evidence="8">11159</strain>
    </source>
</reference>
<comment type="caution">
    <text evidence="8">The sequence shown here is derived from an EMBL/GenBank/DDBJ whole genome shotgun (WGS) entry which is preliminary data.</text>
</comment>
<evidence type="ECO:0000256" key="2">
    <source>
        <dbReference type="ARBA" id="ARBA00023274"/>
    </source>
</evidence>
<dbReference type="GO" id="GO:0019843">
    <property type="term" value="F:rRNA binding"/>
    <property type="evidence" value="ECO:0007669"/>
    <property type="project" value="UniProtKB-UniRule"/>
</dbReference>
<evidence type="ECO:0000256" key="1">
    <source>
        <dbReference type="ARBA" id="ARBA00022980"/>
    </source>
</evidence>
<dbReference type="InterPro" id="IPR036789">
    <property type="entry name" value="Ribosomal_uL6-like_a/b-dom_sf"/>
</dbReference>
<evidence type="ECO:0000313" key="9">
    <source>
        <dbReference type="Proteomes" id="UP000823613"/>
    </source>
</evidence>
<protein>
    <recommendedName>
        <fullName evidence="3 4">50S ribosomal protein L6</fullName>
    </recommendedName>
</protein>
<keyword evidence="2 5" id="KW-0687">Ribonucleoprotein</keyword>
<keyword evidence="6" id="KW-0699">rRNA-binding</keyword>
<evidence type="ECO:0000313" key="8">
    <source>
        <dbReference type="EMBL" id="MBO8427660.1"/>
    </source>
</evidence>
<proteinExistence type="inferred from homology"/>
<comment type="function">
    <text evidence="6">This protein binds to the 23S rRNA, and is important in its secondary structure. It is located near the subunit interface in the base of the L7/L12 stalk, and near the tRNA binding site of the peptidyltransferase center.</text>
</comment>
<dbReference type="PIRSF" id="PIRSF002162">
    <property type="entry name" value="Ribosomal_L6"/>
    <property type="match status" value="1"/>
</dbReference>
<dbReference type="PRINTS" id="PR00059">
    <property type="entry name" value="RIBOSOMALL6"/>
</dbReference>
<dbReference type="AlphaFoldDB" id="A0A9D9DK71"/>
<dbReference type="GO" id="GO:0022625">
    <property type="term" value="C:cytosolic large ribosomal subunit"/>
    <property type="evidence" value="ECO:0007669"/>
    <property type="project" value="UniProtKB-UniRule"/>
</dbReference>
<dbReference type="EMBL" id="JADIMY010000078">
    <property type="protein sequence ID" value="MBO8427660.1"/>
    <property type="molecule type" value="Genomic_DNA"/>
</dbReference>
<dbReference type="InterPro" id="IPR000702">
    <property type="entry name" value="Ribosomal_uL6-like"/>
</dbReference>
<dbReference type="GO" id="GO:0002181">
    <property type="term" value="P:cytoplasmic translation"/>
    <property type="evidence" value="ECO:0007669"/>
    <property type="project" value="TreeGrafter"/>
</dbReference>
<dbReference type="PANTHER" id="PTHR11655">
    <property type="entry name" value="60S/50S RIBOSOMAL PROTEIN L6/L9"/>
    <property type="match status" value="1"/>
</dbReference>
<accession>A0A9D9DK71</accession>
<feature type="domain" description="Large ribosomal subunit protein uL6 alpha-beta" evidence="7">
    <location>
        <begin position="13"/>
        <end position="83"/>
    </location>
</feature>
<keyword evidence="1 5" id="KW-0689">Ribosomal protein</keyword>
<dbReference type="InterPro" id="IPR019906">
    <property type="entry name" value="Ribosomal_uL6_bac-type"/>
</dbReference>
<feature type="domain" description="Large ribosomal subunit protein uL6 alpha-beta" evidence="7">
    <location>
        <begin position="91"/>
        <end position="165"/>
    </location>
</feature>
<evidence type="ECO:0000256" key="6">
    <source>
        <dbReference type="RuleBase" id="RU003870"/>
    </source>
</evidence>
<dbReference type="SUPFAM" id="SSF56053">
    <property type="entry name" value="Ribosomal protein L6"/>
    <property type="match status" value="2"/>
</dbReference>
<evidence type="ECO:0000256" key="4">
    <source>
        <dbReference type="NCBIfam" id="TIGR03654"/>
    </source>
</evidence>
<evidence type="ECO:0000259" key="7">
    <source>
        <dbReference type="Pfam" id="PF00347"/>
    </source>
</evidence>
<sequence length="181" mass="20191">MSRIGKKLIPLIEGVSVEIKDNTVDIKGKNGEDKIPYDPRLIKVEIEHGHIKVSRTNEEKQTKQLHGTIRALINNAIIGCHDGFKKELEIVGIGYRAEMRGQDLVLHVGYSHENVLKPIEGVTIKCIDANHIEVSGSDKFKVGQTAALIRETRKPEPYGGKGIKYKGEHILRKEGKRAGKK</sequence>
<dbReference type="Gene3D" id="3.90.930.12">
    <property type="entry name" value="Ribosomal protein L6, alpha-beta domain"/>
    <property type="match status" value="2"/>
</dbReference>
<comment type="similarity">
    <text evidence="5">Belongs to the universal ribosomal protein uL6 family.</text>
</comment>
<dbReference type="Pfam" id="PF00347">
    <property type="entry name" value="Ribosomal_L6"/>
    <property type="match status" value="2"/>
</dbReference>
<reference evidence="8" key="1">
    <citation type="submission" date="2020-10" db="EMBL/GenBank/DDBJ databases">
        <authorList>
            <person name="Gilroy R."/>
        </authorList>
    </citation>
    <scope>NUCLEOTIDE SEQUENCE</scope>
    <source>
        <strain evidence="8">11159</strain>
    </source>
</reference>
<organism evidence="8 9">
    <name type="scientific">Candidatus Onthovivens merdipullorum</name>
    <dbReference type="NCBI Taxonomy" id="2840889"/>
    <lineage>
        <taxon>Bacteria</taxon>
        <taxon>Bacillati</taxon>
        <taxon>Bacillota</taxon>
        <taxon>Bacilli</taxon>
        <taxon>Bacillales</taxon>
        <taxon>Candidatus Onthovivens</taxon>
    </lineage>
</organism>
<evidence type="ECO:0000256" key="5">
    <source>
        <dbReference type="RuleBase" id="RU003869"/>
    </source>
</evidence>